<dbReference type="GO" id="GO:0005576">
    <property type="term" value="C:extracellular region"/>
    <property type="evidence" value="ECO:0007669"/>
    <property type="project" value="UniProtKB-SubCell"/>
</dbReference>
<dbReference type="SUPFAM" id="SSF49503">
    <property type="entry name" value="Cupredoxins"/>
    <property type="match status" value="1"/>
</dbReference>
<evidence type="ECO:0000256" key="7">
    <source>
        <dbReference type="ARBA" id="ARBA00023008"/>
    </source>
</evidence>
<evidence type="ECO:0000256" key="4">
    <source>
        <dbReference type="ARBA" id="ARBA00022723"/>
    </source>
</evidence>
<dbReference type="PROSITE" id="PS00080">
    <property type="entry name" value="MULTICOPPER_OXIDASE2"/>
    <property type="match status" value="1"/>
</dbReference>
<proteinExistence type="inferred from homology"/>
<dbReference type="InterPro" id="IPR045087">
    <property type="entry name" value="Cu-oxidase_fam"/>
</dbReference>
<feature type="non-terminal residue" evidence="9">
    <location>
        <position position="1"/>
    </location>
</feature>
<accession>A0A078JVN4</accession>
<dbReference type="EMBL" id="LK042335">
    <property type="protein sequence ID" value="CDY70510.1"/>
    <property type="molecule type" value="Genomic_DNA"/>
</dbReference>
<evidence type="ECO:0000259" key="8">
    <source>
        <dbReference type="Pfam" id="PF07731"/>
    </source>
</evidence>
<protein>
    <submittedName>
        <fullName evidence="9">BnaAnng33960D protein</fullName>
    </submittedName>
</protein>
<dbReference type="PANTHER" id="PTHR11709:SF319">
    <property type="entry name" value="LACCASE-16"/>
    <property type="match status" value="1"/>
</dbReference>
<dbReference type="Pfam" id="PF07731">
    <property type="entry name" value="Cu-oxidase_2"/>
    <property type="match status" value="1"/>
</dbReference>
<comment type="similarity">
    <text evidence="2">Belongs to the multicopper oxidase family.</text>
</comment>
<dbReference type="PaxDb" id="3708-A0A078JVN4"/>
<sequence>PCPSCNNGFRLVAGINNVTFTMPETALLQAHYFNISHVFTDDFPAKPSNPYNYTAPVDQSVNAATMTGTKLYRLPYNATVQIILQNTAIILSENHPFHLHGFNFFEVGRGLGNFNPEKDPKRFNLVDPVERNTVGVPAGGWTAIRFIADNPGVWFMHCHLEIHTTWGLKMAFVVDNGHGPDQSLLPPPADLPKC</sequence>
<keyword evidence="3" id="KW-0964">Secreted</keyword>
<name>A0A078JVN4_BRANA</name>
<keyword evidence="6" id="KW-0560">Oxidoreductase</keyword>
<keyword evidence="4" id="KW-0479">Metal-binding</keyword>
<dbReference type="Gene3D" id="2.60.40.420">
    <property type="entry name" value="Cupredoxins - blue copper proteins"/>
    <property type="match status" value="1"/>
</dbReference>
<dbReference type="Gramene" id="CDY70510">
    <property type="protein sequence ID" value="CDY70510"/>
    <property type="gene ID" value="GSBRNA2T00003930001"/>
</dbReference>
<comment type="subcellular location">
    <subcellularLocation>
        <location evidence="1">Secreted</location>
    </subcellularLocation>
</comment>
<organism evidence="9">
    <name type="scientific">Brassica napus</name>
    <name type="common">Rape</name>
    <dbReference type="NCBI Taxonomy" id="3708"/>
    <lineage>
        <taxon>Eukaryota</taxon>
        <taxon>Viridiplantae</taxon>
        <taxon>Streptophyta</taxon>
        <taxon>Embryophyta</taxon>
        <taxon>Tracheophyta</taxon>
        <taxon>Spermatophyta</taxon>
        <taxon>Magnoliopsida</taxon>
        <taxon>eudicotyledons</taxon>
        <taxon>Gunneridae</taxon>
        <taxon>Pentapetalae</taxon>
        <taxon>rosids</taxon>
        <taxon>malvids</taxon>
        <taxon>Brassicales</taxon>
        <taxon>Brassicaceae</taxon>
        <taxon>Brassiceae</taxon>
        <taxon>Brassica</taxon>
    </lineage>
</organism>
<evidence type="ECO:0000256" key="5">
    <source>
        <dbReference type="ARBA" id="ARBA00022737"/>
    </source>
</evidence>
<dbReference type="InterPro" id="IPR011706">
    <property type="entry name" value="Cu-oxidase_C"/>
</dbReference>
<dbReference type="STRING" id="3708.A0A078JVN4"/>
<evidence type="ECO:0000256" key="1">
    <source>
        <dbReference type="ARBA" id="ARBA00004613"/>
    </source>
</evidence>
<dbReference type="InterPro" id="IPR008972">
    <property type="entry name" value="Cupredoxin"/>
</dbReference>
<dbReference type="InterPro" id="IPR034289">
    <property type="entry name" value="CuRO_3_LCC"/>
</dbReference>
<dbReference type="GO" id="GO:0005507">
    <property type="term" value="F:copper ion binding"/>
    <property type="evidence" value="ECO:0007669"/>
    <property type="project" value="InterPro"/>
</dbReference>
<evidence type="ECO:0000313" key="9">
    <source>
        <dbReference type="EMBL" id="CDY70510.1"/>
    </source>
</evidence>
<evidence type="ECO:0000256" key="6">
    <source>
        <dbReference type="ARBA" id="ARBA00023002"/>
    </source>
</evidence>
<dbReference type="PROSITE" id="PS00079">
    <property type="entry name" value="MULTICOPPER_OXIDASE1"/>
    <property type="match status" value="1"/>
</dbReference>
<keyword evidence="5" id="KW-0677">Repeat</keyword>
<reference evidence="9" key="2">
    <citation type="submission" date="2014-06" db="EMBL/GenBank/DDBJ databases">
        <authorList>
            <person name="Genoscope - CEA"/>
        </authorList>
    </citation>
    <scope>NUCLEOTIDE SEQUENCE</scope>
</reference>
<reference evidence="9" key="1">
    <citation type="journal article" date="2014" name="Science">
        <title>Plant genetics. Early allopolyploid evolution in the post-Neolithic Brassica napus oilseed genome.</title>
        <authorList>
            <person name="Chalhoub B."/>
            <person name="Denoeud F."/>
            <person name="Liu S."/>
            <person name="Parkin I.A."/>
            <person name="Tang H."/>
            <person name="Wang X."/>
            <person name="Chiquet J."/>
            <person name="Belcram H."/>
            <person name="Tong C."/>
            <person name="Samans B."/>
            <person name="Correa M."/>
            <person name="Da Silva C."/>
            <person name="Just J."/>
            <person name="Falentin C."/>
            <person name="Koh C.S."/>
            <person name="Le Clainche I."/>
            <person name="Bernard M."/>
            <person name="Bento P."/>
            <person name="Noel B."/>
            <person name="Labadie K."/>
            <person name="Alberti A."/>
            <person name="Charles M."/>
            <person name="Arnaud D."/>
            <person name="Guo H."/>
            <person name="Daviaud C."/>
            <person name="Alamery S."/>
            <person name="Jabbari K."/>
            <person name="Zhao M."/>
            <person name="Edger P.P."/>
            <person name="Chelaifa H."/>
            <person name="Tack D."/>
            <person name="Lassalle G."/>
            <person name="Mestiri I."/>
            <person name="Schnel N."/>
            <person name="Le Paslier M.C."/>
            <person name="Fan G."/>
            <person name="Renault V."/>
            <person name="Bayer P.E."/>
            <person name="Golicz A.A."/>
            <person name="Manoli S."/>
            <person name="Lee T.H."/>
            <person name="Thi V.H."/>
            <person name="Chalabi S."/>
            <person name="Hu Q."/>
            <person name="Fan C."/>
            <person name="Tollenaere R."/>
            <person name="Lu Y."/>
            <person name="Battail C."/>
            <person name="Shen J."/>
            <person name="Sidebottom C.H."/>
            <person name="Wang X."/>
            <person name="Canaguier A."/>
            <person name="Chauveau A."/>
            <person name="Berard A."/>
            <person name="Deniot G."/>
            <person name="Guan M."/>
            <person name="Liu Z."/>
            <person name="Sun F."/>
            <person name="Lim Y.P."/>
            <person name="Lyons E."/>
            <person name="Town C.D."/>
            <person name="Bancroft I."/>
            <person name="Wang X."/>
            <person name="Meng J."/>
            <person name="Ma J."/>
            <person name="Pires J.C."/>
            <person name="King G.J."/>
            <person name="Brunel D."/>
            <person name="Delourme R."/>
            <person name="Renard M."/>
            <person name="Aury J.M."/>
            <person name="Adams K.L."/>
            <person name="Batley J."/>
            <person name="Snowdon R.J."/>
            <person name="Tost J."/>
            <person name="Edwards D."/>
            <person name="Zhou Y."/>
            <person name="Hua W."/>
            <person name="Sharpe A.G."/>
            <person name="Paterson A.H."/>
            <person name="Guan C."/>
            <person name="Wincker P."/>
        </authorList>
    </citation>
    <scope>NUCLEOTIDE SEQUENCE [LARGE SCALE GENOMIC DNA]</scope>
</reference>
<dbReference type="AlphaFoldDB" id="A0A078JVN4"/>
<evidence type="ECO:0000256" key="3">
    <source>
        <dbReference type="ARBA" id="ARBA00022525"/>
    </source>
</evidence>
<feature type="domain" description="Plastocyanin-like" evidence="8">
    <location>
        <begin position="43"/>
        <end position="177"/>
    </location>
</feature>
<dbReference type="CDD" id="cd13897">
    <property type="entry name" value="CuRO_3_LCC_plant"/>
    <property type="match status" value="1"/>
</dbReference>
<evidence type="ECO:0000256" key="2">
    <source>
        <dbReference type="ARBA" id="ARBA00010609"/>
    </source>
</evidence>
<dbReference type="OMA" id="MNSAETH"/>
<dbReference type="InterPro" id="IPR002355">
    <property type="entry name" value="Cu_oxidase_Cu_BS"/>
</dbReference>
<dbReference type="InterPro" id="IPR033138">
    <property type="entry name" value="Cu_oxidase_CS"/>
</dbReference>
<keyword evidence="7" id="KW-0186">Copper</keyword>
<dbReference type="PANTHER" id="PTHR11709">
    <property type="entry name" value="MULTI-COPPER OXIDASE"/>
    <property type="match status" value="1"/>
</dbReference>
<dbReference type="GO" id="GO:0016491">
    <property type="term" value="F:oxidoreductase activity"/>
    <property type="evidence" value="ECO:0007669"/>
    <property type="project" value="UniProtKB-KW"/>
</dbReference>
<gene>
    <name evidence="9" type="primary">BnaAnng33960D</name>
    <name evidence="9" type="ORF">GSBRNA2T00003930001</name>
</gene>